<evidence type="ECO:0000313" key="3">
    <source>
        <dbReference type="EMBL" id="SVE13497.1"/>
    </source>
</evidence>
<reference evidence="3" key="1">
    <citation type="submission" date="2018-05" db="EMBL/GenBank/DDBJ databases">
        <authorList>
            <person name="Lanie J.A."/>
            <person name="Ng W.-L."/>
            <person name="Kazmierczak K.M."/>
            <person name="Andrzejewski T.M."/>
            <person name="Davidsen T.M."/>
            <person name="Wayne K.J."/>
            <person name="Tettelin H."/>
            <person name="Glass J.I."/>
            <person name="Rusch D."/>
            <person name="Podicherti R."/>
            <person name="Tsui H.-C.T."/>
            <person name="Winkler M.E."/>
        </authorList>
    </citation>
    <scope>NUCLEOTIDE SEQUENCE</scope>
</reference>
<accession>A0A383B087</accession>
<organism evidence="3">
    <name type="scientific">marine metagenome</name>
    <dbReference type="NCBI Taxonomy" id="408172"/>
    <lineage>
        <taxon>unclassified sequences</taxon>
        <taxon>metagenomes</taxon>
        <taxon>ecological metagenomes</taxon>
    </lineage>
</organism>
<proteinExistence type="predicted"/>
<evidence type="ECO:0000256" key="1">
    <source>
        <dbReference type="SAM" id="Phobius"/>
    </source>
</evidence>
<feature type="domain" description="VanZ-like" evidence="2">
    <location>
        <begin position="65"/>
        <end position="136"/>
    </location>
</feature>
<protein>
    <recommendedName>
        <fullName evidence="2">VanZ-like domain-containing protein</fullName>
    </recommendedName>
</protein>
<evidence type="ECO:0000259" key="2">
    <source>
        <dbReference type="Pfam" id="PF04892"/>
    </source>
</evidence>
<dbReference type="InterPro" id="IPR006976">
    <property type="entry name" value="VanZ-like"/>
</dbReference>
<keyword evidence="1" id="KW-0812">Transmembrane</keyword>
<name>A0A383B087_9ZZZZ</name>
<keyword evidence="1" id="KW-0472">Membrane</keyword>
<sequence>MKMNNNSKFRSKKITNFVKFIFHISNITLIIFYLYPGSIFGCFIYNDCGIQPQLTGNFLNNMISSNHIYVFIIISFLGFISYSKKTTFKYIITYLFFISVFLELMHIVIPERGFEIQDLTGNIVGVVISLIIFLIFKQRKKNGFI</sequence>
<keyword evidence="1" id="KW-1133">Transmembrane helix</keyword>
<dbReference type="AlphaFoldDB" id="A0A383B087"/>
<feature type="transmembrane region" description="Helical" evidence="1">
    <location>
        <begin position="20"/>
        <end position="46"/>
    </location>
</feature>
<feature type="transmembrane region" description="Helical" evidence="1">
    <location>
        <begin position="119"/>
        <end position="136"/>
    </location>
</feature>
<dbReference type="EMBL" id="UINC01196475">
    <property type="protein sequence ID" value="SVE13497.1"/>
    <property type="molecule type" value="Genomic_DNA"/>
</dbReference>
<dbReference type="Pfam" id="PF04892">
    <property type="entry name" value="VanZ"/>
    <property type="match status" value="1"/>
</dbReference>
<gene>
    <name evidence="3" type="ORF">METZ01_LOCUS466351</name>
</gene>
<feature type="transmembrane region" description="Helical" evidence="1">
    <location>
        <begin position="90"/>
        <end position="107"/>
    </location>
</feature>
<feature type="transmembrane region" description="Helical" evidence="1">
    <location>
        <begin position="66"/>
        <end position="83"/>
    </location>
</feature>